<comment type="caution">
    <text evidence="3">The sequence shown here is derived from an EMBL/GenBank/DDBJ whole genome shotgun (WGS) entry which is preliminary data.</text>
</comment>
<protein>
    <recommendedName>
        <fullName evidence="2">Initiator Rep protein WH1 domain-containing protein</fullName>
    </recommendedName>
</protein>
<feature type="domain" description="Initiator Rep protein WH1" evidence="2">
    <location>
        <begin position="26"/>
        <end position="181"/>
    </location>
</feature>
<dbReference type="Pfam" id="PF01051">
    <property type="entry name" value="Rep3_N"/>
    <property type="match status" value="1"/>
</dbReference>
<dbReference type="Proteomes" id="UP000598271">
    <property type="component" value="Unassembled WGS sequence"/>
</dbReference>
<evidence type="ECO:0000259" key="2">
    <source>
        <dbReference type="Pfam" id="PF01051"/>
    </source>
</evidence>
<dbReference type="AlphaFoldDB" id="A0A8J3DDV1"/>
<dbReference type="GO" id="GO:0006270">
    <property type="term" value="P:DNA replication initiation"/>
    <property type="evidence" value="ECO:0007669"/>
    <property type="project" value="InterPro"/>
</dbReference>
<dbReference type="RefSeq" id="WP_229581457.1">
    <property type="nucleotide sequence ID" value="NZ_BMXF01000008.1"/>
</dbReference>
<dbReference type="GO" id="GO:0003887">
    <property type="term" value="F:DNA-directed DNA polymerase activity"/>
    <property type="evidence" value="ECO:0007669"/>
    <property type="project" value="InterPro"/>
</dbReference>
<dbReference type="InterPro" id="IPR036390">
    <property type="entry name" value="WH_DNA-bd_sf"/>
</dbReference>
<name>A0A8J3DDV1_9BACT</name>
<evidence type="ECO:0000256" key="1">
    <source>
        <dbReference type="ARBA" id="ARBA00038283"/>
    </source>
</evidence>
<dbReference type="InterPro" id="IPR000525">
    <property type="entry name" value="Initiator_Rep_WH1"/>
</dbReference>
<keyword evidence="4" id="KW-1185">Reference proteome</keyword>
<dbReference type="EMBL" id="BMXF01000008">
    <property type="protein sequence ID" value="GHB87305.1"/>
    <property type="molecule type" value="Genomic_DNA"/>
</dbReference>
<gene>
    <name evidence="3" type="ORF">GCM10007390_48900</name>
</gene>
<organism evidence="3 4">
    <name type="scientific">Persicitalea jodogahamensis</name>
    <dbReference type="NCBI Taxonomy" id="402147"/>
    <lineage>
        <taxon>Bacteria</taxon>
        <taxon>Pseudomonadati</taxon>
        <taxon>Bacteroidota</taxon>
        <taxon>Cytophagia</taxon>
        <taxon>Cytophagales</taxon>
        <taxon>Spirosomataceae</taxon>
        <taxon>Persicitalea</taxon>
    </lineage>
</organism>
<reference evidence="3 4" key="1">
    <citation type="journal article" date="2014" name="Int. J. Syst. Evol. Microbiol.">
        <title>Complete genome sequence of Corynebacterium casei LMG S-19264T (=DSM 44701T), isolated from a smear-ripened cheese.</title>
        <authorList>
            <consortium name="US DOE Joint Genome Institute (JGI-PGF)"/>
            <person name="Walter F."/>
            <person name="Albersmeier A."/>
            <person name="Kalinowski J."/>
            <person name="Ruckert C."/>
        </authorList>
    </citation>
    <scope>NUCLEOTIDE SEQUENCE [LARGE SCALE GENOMIC DNA]</scope>
    <source>
        <strain evidence="3 4">KCTC 12866</strain>
    </source>
</reference>
<accession>A0A8J3DDV1</accession>
<dbReference type="InterPro" id="IPR036388">
    <property type="entry name" value="WH-like_DNA-bd_sf"/>
</dbReference>
<sequence length="379" mass="45133">MEPDNKNTLPPLPAVLTYQPEHQQVVKQHWNVTFARQKKMTPMAKRIMALVIDQIRDDDFELRPHYQFKISDLASKSDLSTQTLYNYVEAALRELARVTWEFQKPRSKDSKNPKDYEWYVRNLLDTTKDERVGYQDGIVTVLLNPQLAPYFIQIAHYSKFQVESYMHLRSWYSMRFFEILSAFRDKGEWFVSIDEYRQLMDCWEQKDIYDRVKKDKKGNPVMKYPSTKDLITYTVTEPIEELKDTNLAFDYEPIYEQGGGRRGRPRIIALNFKLLHPQTDELPSEWQNHPKTAHAIEGMRRFKVSDRNLRLYAKDIGSTRILQLLREWQIKEASDKRIDDRAKYCNAVFIREGKAAQAREYKLYNKEVSERVIRPVNDR</sequence>
<evidence type="ECO:0000313" key="3">
    <source>
        <dbReference type="EMBL" id="GHB87305.1"/>
    </source>
</evidence>
<evidence type="ECO:0000313" key="4">
    <source>
        <dbReference type="Proteomes" id="UP000598271"/>
    </source>
</evidence>
<comment type="similarity">
    <text evidence="1">Belongs to the initiator RepB protein family.</text>
</comment>
<dbReference type="Gene3D" id="1.10.10.10">
    <property type="entry name" value="Winged helix-like DNA-binding domain superfamily/Winged helix DNA-binding domain"/>
    <property type="match status" value="2"/>
</dbReference>
<proteinExistence type="inferred from homology"/>
<dbReference type="SUPFAM" id="SSF46785">
    <property type="entry name" value="Winged helix' DNA-binding domain"/>
    <property type="match status" value="2"/>
</dbReference>